<reference evidence="1 2" key="1">
    <citation type="journal article" date="2013" name="Genome Announc.">
        <title>Draft Genome Sequence of Holospora undulata Strain HU1, a Micronucleus-Specific Symbiont of the Ciliate Paramecium caudatum.</title>
        <authorList>
            <person name="Dohra H."/>
            <person name="Suzuki H."/>
            <person name="Suzuki T."/>
            <person name="Tanaka K."/>
            <person name="Fujishima M."/>
        </authorList>
    </citation>
    <scope>NUCLEOTIDE SEQUENCE [LARGE SCALE GENOMIC DNA]</scope>
    <source>
        <strain evidence="1 2">HU1</strain>
    </source>
</reference>
<evidence type="ECO:0000313" key="1">
    <source>
        <dbReference type="EMBL" id="ETZ05047.1"/>
    </source>
</evidence>
<dbReference type="AlphaFoldDB" id="A0A061JHT9"/>
<evidence type="ECO:0000313" key="2">
    <source>
        <dbReference type="Proteomes" id="UP000026922"/>
    </source>
</evidence>
<gene>
    <name evidence="1" type="ORF">K737_300531</name>
</gene>
<organism evidence="1 2">
    <name type="scientific">Holospora undulata HU1</name>
    <dbReference type="NCBI Taxonomy" id="1321371"/>
    <lineage>
        <taxon>Bacteria</taxon>
        <taxon>Pseudomonadati</taxon>
        <taxon>Pseudomonadota</taxon>
        <taxon>Alphaproteobacteria</taxon>
        <taxon>Holosporales</taxon>
        <taxon>Holosporaceae</taxon>
        <taxon>Holospora</taxon>
    </lineage>
</organism>
<protein>
    <submittedName>
        <fullName evidence="1">Uncharacterized protein</fullName>
    </submittedName>
</protein>
<proteinExistence type="predicted"/>
<dbReference type="Proteomes" id="UP000026922">
    <property type="component" value="Unassembled WGS sequence"/>
</dbReference>
<accession>A0A061JHT9</accession>
<name>A0A061JHT9_9PROT</name>
<sequence length="44" mass="4977">MKILLDELNALKLSLINVEIGKKRKSFGLVFKIISSIYTVKLAK</sequence>
<keyword evidence="2" id="KW-1185">Reference proteome</keyword>
<comment type="caution">
    <text evidence="1">The sequence shown here is derived from an EMBL/GenBank/DDBJ whole genome shotgun (WGS) entry which is preliminary data.</text>
</comment>
<dbReference type="EMBL" id="ARPM03000122">
    <property type="protein sequence ID" value="ETZ05047.1"/>
    <property type="molecule type" value="Genomic_DNA"/>
</dbReference>